<dbReference type="AlphaFoldDB" id="A0A0K2UXP8"/>
<sequence length="75" mass="8558">IRSRCKVGSLINISNYETITKRLLGIVCNITMANSNSINPRLEPLFLLLSRLEVTSNVQQILWSYGNPNEIWQPL</sequence>
<protein>
    <submittedName>
        <fullName evidence="1">Uncharacterized protein</fullName>
    </submittedName>
</protein>
<evidence type="ECO:0000313" key="1">
    <source>
        <dbReference type="EMBL" id="CDW42486.1"/>
    </source>
</evidence>
<proteinExistence type="predicted"/>
<feature type="non-terminal residue" evidence="1">
    <location>
        <position position="1"/>
    </location>
</feature>
<accession>A0A0K2UXP8</accession>
<reference evidence="1" key="1">
    <citation type="submission" date="2014-05" db="EMBL/GenBank/DDBJ databases">
        <authorList>
            <person name="Chronopoulou M."/>
        </authorList>
    </citation>
    <scope>NUCLEOTIDE SEQUENCE</scope>
    <source>
        <tissue evidence="1">Whole organism</tissue>
    </source>
</reference>
<organism evidence="1">
    <name type="scientific">Lepeophtheirus salmonis</name>
    <name type="common">Salmon louse</name>
    <name type="synonym">Caligus salmonis</name>
    <dbReference type="NCBI Taxonomy" id="72036"/>
    <lineage>
        <taxon>Eukaryota</taxon>
        <taxon>Metazoa</taxon>
        <taxon>Ecdysozoa</taxon>
        <taxon>Arthropoda</taxon>
        <taxon>Crustacea</taxon>
        <taxon>Multicrustacea</taxon>
        <taxon>Hexanauplia</taxon>
        <taxon>Copepoda</taxon>
        <taxon>Siphonostomatoida</taxon>
        <taxon>Caligidae</taxon>
        <taxon>Lepeophtheirus</taxon>
    </lineage>
</organism>
<name>A0A0K2UXP8_LEPSM</name>
<dbReference type="EMBL" id="HACA01025125">
    <property type="protein sequence ID" value="CDW42486.1"/>
    <property type="molecule type" value="Transcribed_RNA"/>
</dbReference>